<sequence>MPLEAPRFKILAVFACLVLIITWALVWSESAIPPDTPEADHAADASPSLLPNNVLPQVVDHAAVVLSDPSTTGAAFASCIASATDSLADSLAAEPSHSESDQPTPTPLDLTPSPPTSPTATSLPSAAPAAQTPSPTTQAQSTTQAPSPAEPALPTSQASSASPRGWYQLPADHPRVLARLVAYADWNKTFDIYPPPSIWQCPYEDEARWFWDTDTVAEIGVDWKTALTVALTNKTVGIHGDSLTLQTVSVFLNLVESAGFELVKVKRINRVTGYFPALNFTLIANYVPYIVDMLGEKPYPQLSLDRLSQAFTIMADAADYSTW</sequence>
<gene>
    <name evidence="3" type="ORF">CAOG_000752</name>
</gene>
<feature type="chain" id="PRO_5002270309" evidence="2">
    <location>
        <begin position="29"/>
        <end position="323"/>
    </location>
</feature>
<feature type="compositionally biased region" description="Low complexity" evidence="1">
    <location>
        <begin position="101"/>
        <end position="111"/>
    </location>
</feature>
<keyword evidence="4" id="KW-1185">Reference proteome</keyword>
<keyword evidence="2" id="KW-0732">Signal</keyword>
<feature type="signal peptide" evidence="2">
    <location>
        <begin position="1"/>
        <end position="28"/>
    </location>
</feature>
<protein>
    <submittedName>
        <fullName evidence="3">Uncharacterized protein</fullName>
    </submittedName>
</protein>
<dbReference type="PhylomeDB" id="A0A0D2X0K9"/>
<dbReference type="Proteomes" id="UP000008743">
    <property type="component" value="Unassembled WGS sequence"/>
</dbReference>
<accession>A0A0D2X0K9</accession>
<organism evidence="3 4">
    <name type="scientific">Capsaspora owczarzaki (strain ATCC 30864)</name>
    <dbReference type="NCBI Taxonomy" id="595528"/>
    <lineage>
        <taxon>Eukaryota</taxon>
        <taxon>Filasterea</taxon>
        <taxon>Capsaspora</taxon>
    </lineage>
</organism>
<dbReference type="InParanoid" id="A0A0D2X0K9"/>
<feature type="region of interest" description="Disordered" evidence="1">
    <location>
        <begin position="90"/>
        <end position="166"/>
    </location>
</feature>
<evidence type="ECO:0000313" key="4">
    <source>
        <dbReference type="Proteomes" id="UP000008743"/>
    </source>
</evidence>
<proteinExistence type="predicted"/>
<evidence type="ECO:0000313" key="3">
    <source>
        <dbReference type="EMBL" id="KJE89239.1"/>
    </source>
</evidence>
<feature type="compositionally biased region" description="Low complexity" evidence="1">
    <location>
        <begin position="118"/>
        <end position="147"/>
    </location>
</feature>
<evidence type="ECO:0000256" key="1">
    <source>
        <dbReference type="SAM" id="MobiDB-lite"/>
    </source>
</evidence>
<dbReference type="EMBL" id="KE346360">
    <property type="protein sequence ID" value="KJE89239.1"/>
    <property type="molecule type" value="Genomic_DNA"/>
</dbReference>
<name>A0A0D2X0K9_CAPO3</name>
<dbReference type="AlphaFoldDB" id="A0A0D2X0K9"/>
<evidence type="ECO:0000256" key="2">
    <source>
        <dbReference type="SAM" id="SignalP"/>
    </source>
</evidence>
<reference evidence="4" key="1">
    <citation type="submission" date="2011-02" db="EMBL/GenBank/DDBJ databases">
        <title>The Genome Sequence of Capsaspora owczarzaki ATCC 30864.</title>
        <authorList>
            <person name="Russ C."/>
            <person name="Cuomo C."/>
            <person name="Burger G."/>
            <person name="Gray M.W."/>
            <person name="Holland P.W.H."/>
            <person name="King N."/>
            <person name="Lang F.B.F."/>
            <person name="Roger A.J."/>
            <person name="Ruiz-Trillo I."/>
            <person name="Young S.K."/>
            <person name="Zeng Q."/>
            <person name="Gargeya S."/>
            <person name="Alvarado L."/>
            <person name="Berlin A."/>
            <person name="Chapman S.B."/>
            <person name="Chen Z."/>
            <person name="Freedman E."/>
            <person name="Gellesch M."/>
            <person name="Goldberg J."/>
            <person name="Griggs A."/>
            <person name="Gujja S."/>
            <person name="Heilman E."/>
            <person name="Heiman D."/>
            <person name="Howarth C."/>
            <person name="Mehta T."/>
            <person name="Neiman D."/>
            <person name="Pearson M."/>
            <person name="Roberts A."/>
            <person name="Saif S."/>
            <person name="Shea T."/>
            <person name="Shenoy N."/>
            <person name="Sisk P."/>
            <person name="Stolte C."/>
            <person name="Sykes S."/>
            <person name="White J."/>
            <person name="Yandava C."/>
            <person name="Haas B."/>
            <person name="Nusbaum C."/>
            <person name="Birren B."/>
        </authorList>
    </citation>
    <scope>NUCLEOTIDE SEQUENCE</scope>
    <source>
        <strain evidence="4">ATCC 30864</strain>
    </source>
</reference>